<feature type="non-terminal residue" evidence="2">
    <location>
        <position position="1"/>
    </location>
</feature>
<dbReference type="OrthoDB" id="10546102at2759"/>
<dbReference type="AlphaFoldDB" id="A0A0M0JWW7"/>
<dbReference type="GO" id="GO:0004386">
    <property type="term" value="F:helicase activity"/>
    <property type="evidence" value="ECO:0007669"/>
    <property type="project" value="UniProtKB-KW"/>
</dbReference>
<evidence type="ECO:0000313" key="2">
    <source>
        <dbReference type="EMBL" id="KOO31035.1"/>
    </source>
</evidence>
<name>A0A0M0JWW7_9EUKA</name>
<evidence type="ECO:0000313" key="3">
    <source>
        <dbReference type="Proteomes" id="UP000037460"/>
    </source>
</evidence>
<sequence>PTTPWALAKPSAAAGKKPAAWEESWRRFSAGEHPEVIAMKQASGKPIQTSTVVGHVLGALTQGRPVDLRRLASAVPAPTMQEWEALREAEDAARMDVVADDKAQMTVLLRTFLPAAAREFNERTPAEKAMLEGWYGRCHWYMALRRVGYAPPPAASGEPEAKKVRVG</sequence>
<proteinExistence type="predicted"/>
<protein>
    <submittedName>
        <fullName evidence="2">ATP-dependent DNA helicase</fullName>
    </submittedName>
</protein>
<dbReference type="EMBL" id="JWZX01002099">
    <property type="protein sequence ID" value="KOO31035.1"/>
    <property type="molecule type" value="Genomic_DNA"/>
</dbReference>
<comment type="caution">
    <text evidence="2">The sequence shown here is derived from an EMBL/GenBank/DDBJ whole genome shotgun (WGS) entry which is preliminary data.</text>
</comment>
<feature type="compositionally biased region" description="Low complexity" evidence="1">
    <location>
        <begin position="1"/>
        <end position="18"/>
    </location>
</feature>
<reference evidence="3" key="1">
    <citation type="journal article" date="2015" name="PLoS Genet.">
        <title>Genome Sequence and Transcriptome Analyses of Chrysochromulina tobin: Metabolic Tools for Enhanced Algal Fitness in the Prominent Order Prymnesiales (Haptophyceae).</title>
        <authorList>
            <person name="Hovde B.T."/>
            <person name="Deodato C.R."/>
            <person name="Hunsperger H.M."/>
            <person name="Ryken S.A."/>
            <person name="Yost W."/>
            <person name="Jha R.K."/>
            <person name="Patterson J."/>
            <person name="Monnat R.J. Jr."/>
            <person name="Barlow S.B."/>
            <person name="Starkenburg S.R."/>
            <person name="Cattolico R.A."/>
        </authorList>
    </citation>
    <scope>NUCLEOTIDE SEQUENCE</scope>
    <source>
        <strain evidence="3">CCMP291</strain>
    </source>
</reference>
<evidence type="ECO:0000256" key="1">
    <source>
        <dbReference type="SAM" id="MobiDB-lite"/>
    </source>
</evidence>
<keyword evidence="2" id="KW-0067">ATP-binding</keyword>
<organism evidence="2 3">
    <name type="scientific">Chrysochromulina tobinii</name>
    <dbReference type="NCBI Taxonomy" id="1460289"/>
    <lineage>
        <taxon>Eukaryota</taxon>
        <taxon>Haptista</taxon>
        <taxon>Haptophyta</taxon>
        <taxon>Prymnesiophyceae</taxon>
        <taxon>Prymnesiales</taxon>
        <taxon>Chrysochromulinaceae</taxon>
        <taxon>Chrysochromulina</taxon>
    </lineage>
</organism>
<gene>
    <name evidence="2" type="ORF">Ctob_011099</name>
</gene>
<accession>A0A0M0JWW7</accession>
<keyword evidence="2" id="KW-0547">Nucleotide-binding</keyword>
<dbReference type="Proteomes" id="UP000037460">
    <property type="component" value="Unassembled WGS sequence"/>
</dbReference>
<keyword evidence="2" id="KW-0347">Helicase</keyword>
<feature type="region of interest" description="Disordered" evidence="1">
    <location>
        <begin position="1"/>
        <end position="20"/>
    </location>
</feature>
<keyword evidence="2" id="KW-0378">Hydrolase</keyword>
<keyword evidence="3" id="KW-1185">Reference proteome</keyword>